<evidence type="ECO:0000313" key="2">
    <source>
        <dbReference type="EMBL" id="NMT64771.1"/>
    </source>
</evidence>
<dbReference type="RefSeq" id="WP_135955507.1">
    <property type="nucleotide sequence ID" value="NZ_JABCKY010000006.1"/>
</dbReference>
<dbReference type="GO" id="GO:0071111">
    <property type="term" value="F:cyclic-guanylate-specific phosphodiesterase activity"/>
    <property type="evidence" value="ECO:0007669"/>
    <property type="project" value="InterPro"/>
</dbReference>
<dbReference type="CDD" id="cd01948">
    <property type="entry name" value="EAL"/>
    <property type="match status" value="1"/>
</dbReference>
<dbReference type="Proteomes" id="UP000567186">
    <property type="component" value="Unassembled WGS sequence"/>
</dbReference>
<gene>
    <name evidence="2" type="ORF">HIU99_14355</name>
</gene>
<dbReference type="AlphaFoldDB" id="A0A7Y0REJ7"/>
<feature type="domain" description="EAL" evidence="1">
    <location>
        <begin position="64"/>
        <end position="320"/>
    </location>
</feature>
<evidence type="ECO:0000313" key="3">
    <source>
        <dbReference type="Proteomes" id="UP000567186"/>
    </source>
</evidence>
<dbReference type="InterPro" id="IPR050706">
    <property type="entry name" value="Cyclic-di-GMP_PDE-like"/>
</dbReference>
<accession>A0A7Y0REJ7</accession>
<keyword evidence="3" id="KW-1185">Reference proteome</keyword>
<dbReference type="Gene3D" id="3.20.20.450">
    <property type="entry name" value="EAL domain"/>
    <property type="match status" value="1"/>
</dbReference>
<dbReference type="InterPro" id="IPR035919">
    <property type="entry name" value="EAL_sf"/>
</dbReference>
<dbReference type="SMART" id="SM00052">
    <property type="entry name" value="EAL"/>
    <property type="match status" value="1"/>
</dbReference>
<evidence type="ECO:0000259" key="1">
    <source>
        <dbReference type="PROSITE" id="PS50883"/>
    </source>
</evidence>
<sequence length="325" mass="36180">MIKLVQLIQSEMEQLPEDWQEAALDINGNRGSDHVIQALPIAHLVQELRRRVIRASIAQSEAERLLLSRELDDALREDQLEVYYLPVIDISTGTIARAEALLRWNHPYKGLLTPAAFLGIAQQNGMANCITLDVLEQSITCSNRWRDLSDKAFPININESPASFVTPDLMDQWRARLTEIGLSGSHISLELSPTSLNNIHACAFNPVRSLGLAGLRLHLAIDQLGTEPSAFEGLQEFKADCVKVDRELINDAAQGGDSDRILESTIAIAHAIDAQVVAEGVENDEQLQYLSRCGCDYAQGFQVSMPLRQDDFEVLLERNRQKETA</sequence>
<reference evidence="2 3" key="1">
    <citation type="submission" date="2020-04" db="EMBL/GenBank/DDBJ databases">
        <title>Marinobacter oceani sp. nov., isolated from marine solar saltern.</title>
        <authorList>
            <person name="Chen X.-Y."/>
        </authorList>
    </citation>
    <scope>NUCLEOTIDE SEQUENCE [LARGE SCALE GENOMIC DNA]</scope>
    <source>
        <strain evidence="2 3">W62</strain>
    </source>
</reference>
<dbReference type="Pfam" id="PF00563">
    <property type="entry name" value="EAL"/>
    <property type="match status" value="1"/>
</dbReference>
<organism evidence="2 3">
    <name type="scientific">Marinobacter orientalis</name>
    <dbReference type="NCBI Taxonomy" id="1928859"/>
    <lineage>
        <taxon>Bacteria</taxon>
        <taxon>Pseudomonadati</taxon>
        <taxon>Pseudomonadota</taxon>
        <taxon>Gammaproteobacteria</taxon>
        <taxon>Pseudomonadales</taxon>
        <taxon>Marinobacteraceae</taxon>
        <taxon>Marinobacter</taxon>
    </lineage>
</organism>
<dbReference type="PROSITE" id="PS50883">
    <property type="entry name" value="EAL"/>
    <property type="match status" value="1"/>
</dbReference>
<dbReference type="InterPro" id="IPR001633">
    <property type="entry name" value="EAL_dom"/>
</dbReference>
<dbReference type="SUPFAM" id="SSF141868">
    <property type="entry name" value="EAL domain-like"/>
    <property type="match status" value="1"/>
</dbReference>
<name>A0A7Y0REJ7_9GAMM</name>
<proteinExistence type="predicted"/>
<protein>
    <submittedName>
        <fullName evidence="2">EAL domain-containing protein</fullName>
    </submittedName>
</protein>
<dbReference type="PANTHER" id="PTHR33121:SF71">
    <property type="entry name" value="OXYGEN SENSOR PROTEIN DOSP"/>
    <property type="match status" value="1"/>
</dbReference>
<comment type="caution">
    <text evidence="2">The sequence shown here is derived from an EMBL/GenBank/DDBJ whole genome shotgun (WGS) entry which is preliminary data.</text>
</comment>
<dbReference type="OrthoDB" id="6342317at2"/>
<dbReference type="PANTHER" id="PTHR33121">
    <property type="entry name" value="CYCLIC DI-GMP PHOSPHODIESTERASE PDEF"/>
    <property type="match status" value="1"/>
</dbReference>
<dbReference type="EMBL" id="JABCKY010000006">
    <property type="protein sequence ID" value="NMT64771.1"/>
    <property type="molecule type" value="Genomic_DNA"/>
</dbReference>